<proteinExistence type="predicted"/>
<keyword evidence="1" id="KW-0472">Membrane</keyword>
<keyword evidence="3" id="KW-1185">Reference proteome</keyword>
<reference evidence="2 3" key="1">
    <citation type="submission" date="2016-08" db="EMBL/GenBank/DDBJ databases">
        <title>A Parts List for Fungal Cellulosomes Revealed by Comparative Genomics.</title>
        <authorList>
            <consortium name="DOE Joint Genome Institute"/>
            <person name="Haitjema C.H."/>
            <person name="Gilmore S.P."/>
            <person name="Henske J.K."/>
            <person name="Solomon K.V."/>
            <person name="De Groot R."/>
            <person name="Kuo A."/>
            <person name="Mondo S.J."/>
            <person name="Salamov A.A."/>
            <person name="Labutti K."/>
            <person name="Zhao Z."/>
            <person name="Chiniquy J."/>
            <person name="Barry K."/>
            <person name="Brewer H.M."/>
            <person name="Purvine S.O."/>
            <person name="Wright A.T."/>
            <person name="Boxma B."/>
            <person name="Van Alen T."/>
            <person name="Hackstein J.H."/>
            <person name="Baker S.E."/>
            <person name="Grigoriev I.V."/>
            <person name="O'Malley M.A."/>
        </authorList>
    </citation>
    <scope>NUCLEOTIDE SEQUENCE [LARGE SCALE GENOMIC DNA]</scope>
    <source>
        <strain evidence="2 3">G1</strain>
    </source>
</reference>
<dbReference type="Proteomes" id="UP000193920">
    <property type="component" value="Unassembled WGS sequence"/>
</dbReference>
<keyword evidence="1" id="KW-0812">Transmembrane</keyword>
<dbReference type="EMBL" id="MCOG01000295">
    <property type="protein sequence ID" value="ORY20266.1"/>
    <property type="molecule type" value="Genomic_DNA"/>
</dbReference>
<sequence>MTIITVMVESIHRMMVNEILGKLIVYFFFFFFFFILRRENLFKKRSLTIIIFTMNIGTATVIKKVLNPTKLVLFRQEKIKKGSRRSEIDFPDVHLCTMPCSHQIR</sequence>
<comment type="caution">
    <text evidence="2">The sequence shown here is derived from an EMBL/GenBank/DDBJ whole genome shotgun (WGS) entry which is preliminary data.</text>
</comment>
<organism evidence="2 3">
    <name type="scientific">Neocallimastix californiae</name>
    <dbReference type="NCBI Taxonomy" id="1754190"/>
    <lineage>
        <taxon>Eukaryota</taxon>
        <taxon>Fungi</taxon>
        <taxon>Fungi incertae sedis</taxon>
        <taxon>Chytridiomycota</taxon>
        <taxon>Chytridiomycota incertae sedis</taxon>
        <taxon>Neocallimastigomycetes</taxon>
        <taxon>Neocallimastigales</taxon>
        <taxon>Neocallimastigaceae</taxon>
        <taxon>Neocallimastix</taxon>
    </lineage>
</organism>
<name>A0A1Y2ACN3_9FUNG</name>
<gene>
    <name evidence="2" type="ORF">LY90DRAFT_155750</name>
</gene>
<evidence type="ECO:0000256" key="1">
    <source>
        <dbReference type="SAM" id="Phobius"/>
    </source>
</evidence>
<accession>A0A1Y2ACN3</accession>
<dbReference type="AlphaFoldDB" id="A0A1Y2ACN3"/>
<evidence type="ECO:0000313" key="2">
    <source>
        <dbReference type="EMBL" id="ORY20266.1"/>
    </source>
</evidence>
<protein>
    <submittedName>
        <fullName evidence="2">Uncharacterized protein</fullName>
    </submittedName>
</protein>
<keyword evidence="1" id="KW-1133">Transmembrane helix</keyword>
<evidence type="ECO:0000313" key="3">
    <source>
        <dbReference type="Proteomes" id="UP000193920"/>
    </source>
</evidence>
<feature type="transmembrane region" description="Helical" evidence="1">
    <location>
        <begin position="19"/>
        <end position="36"/>
    </location>
</feature>